<dbReference type="AlphaFoldDB" id="A0AAD5R3U6"/>
<reference evidence="1" key="1">
    <citation type="submission" date="2021-06" db="EMBL/GenBank/DDBJ databases">
        <title>Parelaphostrongylus tenuis whole genome reference sequence.</title>
        <authorList>
            <person name="Garwood T.J."/>
            <person name="Larsen P.A."/>
            <person name="Fountain-Jones N.M."/>
            <person name="Garbe J.R."/>
            <person name="Macchietto M.G."/>
            <person name="Kania S.A."/>
            <person name="Gerhold R.W."/>
            <person name="Richards J.E."/>
            <person name="Wolf T.M."/>
        </authorList>
    </citation>
    <scope>NUCLEOTIDE SEQUENCE</scope>
    <source>
        <strain evidence="1">MNPRO001-30</strain>
        <tissue evidence="1">Meninges</tissue>
    </source>
</reference>
<dbReference type="EMBL" id="JAHQIW010006415">
    <property type="protein sequence ID" value="KAJ1369132.1"/>
    <property type="molecule type" value="Genomic_DNA"/>
</dbReference>
<gene>
    <name evidence="1" type="ORF">KIN20_030533</name>
</gene>
<sequence length="75" mass="8445">MPYFVTKNIEKQQQYDLSTPDPPGTILSRCQGVTDVAHISNDRILEASHPLPIASDFAAPELYLRIFPLCRMDVV</sequence>
<evidence type="ECO:0000313" key="2">
    <source>
        <dbReference type="Proteomes" id="UP001196413"/>
    </source>
</evidence>
<name>A0AAD5R3U6_PARTN</name>
<protein>
    <submittedName>
        <fullName evidence="1">Uncharacterized protein</fullName>
    </submittedName>
</protein>
<comment type="caution">
    <text evidence="1">The sequence shown here is derived from an EMBL/GenBank/DDBJ whole genome shotgun (WGS) entry which is preliminary data.</text>
</comment>
<keyword evidence="2" id="KW-1185">Reference proteome</keyword>
<evidence type="ECO:0000313" key="1">
    <source>
        <dbReference type="EMBL" id="KAJ1369132.1"/>
    </source>
</evidence>
<accession>A0AAD5R3U6</accession>
<dbReference type="Proteomes" id="UP001196413">
    <property type="component" value="Unassembled WGS sequence"/>
</dbReference>
<organism evidence="1 2">
    <name type="scientific">Parelaphostrongylus tenuis</name>
    <name type="common">Meningeal worm</name>
    <dbReference type="NCBI Taxonomy" id="148309"/>
    <lineage>
        <taxon>Eukaryota</taxon>
        <taxon>Metazoa</taxon>
        <taxon>Ecdysozoa</taxon>
        <taxon>Nematoda</taxon>
        <taxon>Chromadorea</taxon>
        <taxon>Rhabditida</taxon>
        <taxon>Rhabditina</taxon>
        <taxon>Rhabditomorpha</taxon>
        <taxon>Strongyloidea</taxon>
        <taxon>Metastrongylidae</taxon>
        <taxon>Parelaphostrongylus</taxon>
    </lineage>
</organism>
<proteinExistence type="predicted"/>